<accession>K5VWK6</accession>
<dbReference type="Proteomes" id="UP000008493">
    <property type="component" value="Unassembled WGS sequence"/>
</dbReference>
<dbReference type="EMBL" id="JH971391">
    <property type="protein sequence ID" value="EKM78859.1"/>
    <property type="molecule type" value="Genomic_DNA"/>
</dbReference>
<sequence>MPTQELQRMTAERMELALIVGEVRSIETRIEKLISERPDVEEENVQLQARLSTTPSELERINLPFEGSQSSRQELEKVRTTNSEILTSSGSWTNGNEWKARAKQNSNSYGNRNLRQTPRYGYVQLRKQDNS</sequence>
<feature type="compositionally biased region" description="Polar residues" evidence="2">
    <location>
        <begin position="80"/>
        <end position="96"/>
    </location>
</feature>
<dbReference type="RefSeq" id="XP_007330641.1">
    <property type="nucleotide sequence ID" value="XM_007330579.1"/>
</dbReference>
<dbReference type="OrthoDB" id="2681654at2759"/>
<proteinExistence type="predicted"/>
<reference evidence="4" key="1">
    <citation type="journal article" date="2012" name="Proc. Natl. Acad. Sci. U.S.A.">
        <title>Genome sequence of the button mushroom Agaricus bisporus reveals mechanisms governing adaptation to a humic-rich ecological niche.</title>
        <authorList>
            <person name="Morin E."/>
            <person name="Kohler A."/>
            <person name="Baker A.R."/>
            <person name="Foulongne-Oriol M."/>
            <person name="Lombard V."/>
            <person name="Nagy L.G."/>
            <person name="Ohm R.A."/>
            <person name="Patyshakuliyeva A."/>
            <person name="Brun A."/>
            <person name="Aerts A.L."/>
            <person name="Bailey A.M."/>
            <person name="Billette C."/>
            <person name="Coutinho P.M."/>
            <person name="Deakin G."/>
            <person name="Doddapaneni H."/>
            <person name="Floudas D."/>
            <person name="Grimwood J."/>
            <person name="Hilden K."/>
            <person name="Kuees U."/>
            <person name="LaButti K.M."/>
            <person name="Lapidus A."/>
            <person name="Lindquist E.A."/>
            <person name="Lucas S.M."/>
            <person name="Murat C."/>
            <person name="Riley R.W."/>
            <person name="Salamov A.A."/>
            <person name="Schmutz J."/>
            <person name="Subramanian V."/>
            <person name="Woesten H.A.B."/>
            <person name="Xu J."/>
            <person name="Eastwood D.C."/>
            <person name="Foster G.D."/>
            <person name="Sonnenberg A.S."/>
            <person name="Cullen D."/>
            <person name="de Vries R.P."/>
            <person name="Lundell T."/>
            <person name="Hibbett D.S."/>
            <person name="Henrissat B."/>
            <person name="Burton K.S."/>
            <person name="Kerrigan R.W."/>
            <person name="Challen M.P."/>
            <person name="Grigoriev I.V."/>
            <person name="Martin F."/>
        </authorList>
    </citation>
    <scope>NUCLEOTIDE SEQUENCE [LARGE SCALE GENOMIC DNA]</scope>
    <source>
        <strain evidence="4">JB137-S8 / ATCC MYA-4627 / FGSC 10392</strain>
    </source>
</reference>
<evidence type="ECO:0000256" key="1">
    <source>
        <dbReference type="SAM" id="Coils"/>
    </source>
</evidence>
<dbReference type="GeneID" id="18826934"/>
<keyword evidence="1" id="KW-0175">Coiled coil</keyword>
<feature type="region of interest" description="Disordered" evidence="2">
    <location>
        <begin position="67"/>
        <end position="131"/>
    </location>
</feature>
<dbReference type="KEGG" id="abp:AGABI1DRAFT129139"/>
<dbReference type="InParanoid" id="K5VWK6"/>
<name>K5VWK6_AGABU</name>
<dbReference type="HOGENOM" id="CLU_2096142_0_0_1"/>
<feature type="coiled-coil region" evidence="1">
    <location>
        <begin position="23"/>
        <end position="50"/>
    </location>
</feature>
<protein>
    <submittedName>
        <fullName evidence="3">Uncharacterized protein</fullName>
    </submittedName>
</protein>
<dbReference type="AlphaFoldDB" id="K5VWK6"/>
<feature type="compositionally biased region" description="Polar residues" evidence="2">
    <location>
        <begin position="103"/>
        <end position="116"/>
    </location>
</feature>
<dbReference type="OMA" id="WTNGNEW"/>
<evidence type="ECO:0000256" key="2">
    <source>
        <dbReference type="SAM" id="MobiDB-lite"/>
    </source>
</evidence>
<evidence type="ECO:0000313" key="3">
    <source>
        <dbReference type="EMBL" id="EKM78859.1"/>
    </source>
</evidence>
<keyword evidence="4" id="KW-1185">Reference proteome</keyword>
<gene>
    <name evidence="3" type="ORF">AGABI1DRAFT_129139</name>
</gene>
<organism evidence="3 4">
    <name type="scientific">Agaricus bisporus var. burnettii (strain JB137-S8 / ATCC MYA-4627 / FGSC 10392)</name>
    <name type="common">White button mushroom</name>
    <dbReference type="NCBI Taxonomy" id="597362"/>
    <lineage>
        <taxon>Eukaryota</taxon>
        <taxon>Fungi</taxon>
        <taxon>Dikarya</taxon>
        <taxon>Basidiomycota</taxon>
        <taxon>Agaricomycotina</taxon>
        <taxon>Agaricomycetes</taxon>
        <taxon>Agaricomycetidae</taxon>
        <taxon>Agaricales</taxon>
        <taxon>Agaricineae</taxon>
        <taxon>Agaricaceae</taxon>
        <taxon>Agaricus</taxon>
    </lineage>
</organism>
<evidence type="ECO:0000313" key="4">
    <source>
        <dbReference type="Proteomes" id="UP000008493"/>
    </source>
</evidence>